<dbReference type="Gene3D" id="3.30.420.240">
    <property type="match status" value="1"/>
</dbReference>
<accession>A0A6M4G8H1</accession>
<proteinExistence type="predicted"/>
<evidence type="ECO:0000313" key="4">
    <source>
        <dbReference type="Proteomes" id="UP000502611"/>
    </source>
</evidence>
<evidence type="ECO:0000313" key="3">
    <source>
        <dbReference type="EMBL" id="QJR03488.1"/>
    </source>
</evidence>
<dbReference type="PANTHER" id="PTHR41287:SF1">
    <property type="entry name" value="PROTEIN YMFN"/>
    <property type="match status" value="1"/>
</dbReference>
<name>A0A6M4G8H1_SPHYA</name>
<dbReference type="RefSeq" id="WP_169861615.1">
    <property type="nucleotide sequence ID" value="NZ_CP053021.1"/>
</dbReference>
<dbReference type="Proteomes" id="UP000502611">
    <property type="component" value="Chromosome"/>
</dbReference>
<evidence type="ECO:0000259" key="2">
    <source>
        <dbReference type="Pfam" id="PF20441"/>
    </source>
</evidence>
<dbReference type="Pfam" id="PF03354">
    <property type="entry name" value="TerL_ATPase"/>
    <property type="match status" value="1"/>
</dbReference>
<dbReference type="AlphaFoldDB" id="A0A6M4G8H1"/>
<feature type="domain" description="Terminase large subunit-like ATPase" evidence="1">
    <location>
        <begin position="60"/>
        <end position="211"/>
    </location>
</feature>
<dbReference type="InterPro" id="IPR046461">
    <property type="entry name" value="TerL_ATPase"/>
</dbReference>
<feature type="domain" description="Terminase large subunit-like endonuclease" evidence="2">
    <location>
        <begin position="232"/>
        <end position="512"/>
    </location>
</feature>
<dbReference type="InterPro" id="IPR005021">
    <property type="entry name" value="Terminase_largesu-like"/>
</dbReference>
<organism evidence="3 4">
    <name type="scientific">Sphingobium yanoikuyae</name>
    <name type="common">Sphingomonas yanoikuyae</name>
    <dbReference type="NCBI Taxonomy" id="13690"/>
    <lineage>
        <taxon>Bacteria</taxon>
        <taxon>Pseudomonadati</taxon>
        <taxon>Pseudomonadota</taxon>
        <taxon>Alphaproteobacteria</taxon>
        <taxon>Sphingomonadales</taxon>
        <taxon>Sphingomonadaceae</taxon>
        <taxon>Sphingobium</taxon>
    </lineage>
</organism>
<dbReference type="Pfam" id="PF20441">
    <property type="entry name" value="TerL_nuclease"/>
    <property type="match status" value="1"/>
</dbReference>
<dbReference type="InterPro" id="IPR027417">
    <property type="entry name" value="P-loop_NTPase"/>
</dbReference>
<dbReference type="Gene3D" id="3.40.50.300">
    <property type="entry name" value="P-loop containing nucleotide triphosphate hydrolases"/>
    <property type="match status" value="1"/>
</dbReference>
<dbReference type="EMBL" id="CP053021">
    <property type="protein sequence ID" value="QJR03488.1"/>
    <property type="molecule type" value="Genomic_DNA"/>
</dbReference>
<dbReference type="InterPro" id="IPR046462">
    <property type="entry name" value="TerL_nuclease"/>
</dbReference>
<dbReference type="GO" id="GO:0004519">
    <property type="term" value="F:endonuclease activity"/>
    <property type="evidence" value="ECO:0007669"/>
    <property type="project" value="InterPro"/>
</dbReference>
<protein>
    <submittedName>
        <fullName evidence="3">Terminase large subunit</fullName>
    </submittedName>
</protein>
<dbReference type="PANTHER" id="PTHR41287">
    <property type="match status" value="1"/>
</dbReference>
<reference evidence="3 4" key="1">
    <citation type="submission" date="2020-04" db="EMBL/GenBank/DDBJ databases">
        <title>The Whole Genome Analysis of High salt-tolerant Sphingobium yanoikuyae YC-XJ2 with Aryl organophosphorus flame retardants (aryl-OPFRs)-degrading capacity and characteristics of Related phosphotriesterase.</title>
        <authorList>
            <person name="Li X."/>
        </authorList>
    </citation>
    <scope>NUCLEOTIDE SEQUENCE [LARGE SCALE GENOMIC DNA]</scope>
    <source>
        <strain evidence="3 4">YC-XJ2</strain>
    </source>
</reference>
<evidence type="ECO:0000259" key="1">
    <source>
        <dbReference type="Pfam" id="PF03354"/>
    </source>
</evidence>
<sequence>MSFAPDAPVILRNPTRADKIIAFLNRLPLVDGVAVGQRFSVDPWLAAWIRAIYEPEYDDGQRVVRKAVLSVARKNAKSYAVAGLLLCHLIGPESVQNGQVFSCAVDRSQARVIFDMCAKMIRMEPQLQHWLQITDSKNTIFVKRTDTKARGSKYRALSADSATKHGLGPTFFVYDEFGEARDDDLWNTMYDGQQAVASPLAVVISTQNHDPEHPLSKLIDDGLSGQSDQIVCHLYAAEEGCALDDREQWLKANPALATWKSWKPIEEAAAEAIRMPAKESNFRRRYLNQRISLTASLISRADWKACEASYELADGEPIYLALDMSKKVDLTALVAVTCGAHDETRTKSWFWKPRDEVEDHVRRDRVRYDLYASQKQLNLSAGRVVSPRDVAAKIVELCGKYDVRALVFDRWGTDELLRIFDDMGFASHRDGEKDETGLKIVAWGQGFKDMTPAIEAFEREILTGALKHDGHPLLTANVMNAQVESDKADGRKFNKIASRFRIDGAVALAMGLGFKARNRPKADAYNPFEDPDFDLLKWAS</sequence>
<gene>
    <name evidence="3" type="ORF">HH800_15665</name>
</gene>